<protein>
    <submittedName>
        <fullName evidence="7">Uncharacterized protein</fullName>
    </submittedName>
</protein>
<evidence type="ECO:0000313" key="7">
    <source>
        <dbReference type="EMBL" id="KAL3497615.1"/>
    </source>
</evidence>
<dbReference type="AlphaFoldDB" id="A0ABD2XU85"/>
<keyword evidence="1" id="KW-0677">Repeat</keyword>
<dbReference type="SUPFAM" id="SSF52540">
    <property type="entry name" value="P-loop containing nucleoside triphosphate hydrolases"/>
    <property type="match status" value="1"/>
</dbReference>
<dbReference type="Pfam" id="PF00931">
    <property type="entry name" value="NB-ARC"/>
    <property type="match status" value="1"/>
</dbReference>
<evidence type="ECO:0000259" key="6">
    <source>
        <dbReference type="Pfam" id="PF18052"/>
    </source>
</evidence>
<evidence type="ECO:0000256" key="2">
    <source>
        <dbReference type="ARBA" id="ARBA00022741"/>
    </source>
</evidence>
<dbReference type="Gene3D" id="1.20.5.4130">
    <property type="match status" value="1"/>
</dbReference>
<sequence>MTDAILGAVAEGVLGKQLSFSFEEIGLALGVKNELKKLEKKLVMVQALLSDAQSKQLTTPVQLWLKNLDSIALDADIVLDEFGYEVLRQKIETRKQDGLRRFFCCSNLDPFRVKMAHKVKNIMAFLEEAFTEANQIGLRVVELTNMHSNPGEIRLTHPFVDDSEIVGRDGDISSVKRKLTISEYKTDLPVIAVVGMGGQGKTTLAQLVYKDDAVVRHFDERIWFCVSNDFKVERLLNEMLQSLRNKVEMTNREALVKELQKILKDDICLC</sequence>
<dbReference type="EMBL" id="JBJUIK010000017">
    <property type="protein sequence ID" value="KAL3497615.1"/>
    <property type="molecule type" value="Genomic_DNA"/>
</dbReference>
<accession>A0ABD2XU85</accession>
<reference evidence="7 8" key="1">
    <citation type="submission" date="2024-11" db="EMBL/GenBank/DDBJ databases">
        <title>A near-complete genome assembly of Cinchona calisaya.</title>
        <authorList>
            <person name="Lian D.C."/>
            <person name="Zhao X.W."/>
            <person name="Wei L."/>
        </authorList>
    </citation>
    <scope>NUCLEOTIDE SEQUENCE [LARGE SCALE GENOMIC DNA]</scope>
    <source>
        <tissue evidence="7">Nenye</tissue>
    </source>
</reference>
<feature type="domain" description="NB-ARC" evidence="5">
    <location>
        <begin position="171"/>
        <end position="265"/>
    </location>
</feature>
<evidence type="ECO:0000313" key="8">
    <source>
        <dbReference type="Proteomes" id="UP001630127"/>
    </source>
</evidence>
<dbReference type="InterPro" id="IPR002182">
    <property type="entry name" value="NB-ARC"/>
</dbReference>
<feature type="domain" description="Disease resistance N-terminal" evidence="6">
    <location>
        <begin position="13"/>
        <end position="96"/>
    </location>
</feature>
<keyword evidence="3" id="KW-0611">Plant defense</keyword>
<dbReference type="PANTHER" id="PTHR36766">
    <property type="entry name" value="PLANT BROAD-SPECTRUM MILDEW RESISTANCE PROTEIN RPW8"/>
    <property type="match status" value="1"/>
</dbReference>
<keyword evidence="8" id="KW-1185">Reference proteome</keyword>
<dbReference type="Proteomes" id="UP001630127">
    <property type="component" value="Unassembled WGS sequence"/>
</dbReference>
<gene>
    <name evidence="7" type="ORF">ACH5RR_040347</name>
</gene>
<name>A0ABD2XU85_9GENT</name>
<dbReference type="InterPro" id="IPR027417">
    <property type="entry name" value="P-loop_NTPase"/>
</dbReference>
<evidence type="ECO:0000256" key="4">
    <source>
        <dbReference type="ARBA" id="ARBA00022840"/>
    </source>
</evidence>
<organism evidence="7 8">
    <name type="scientific">Cinchona calisaya</name>
    <dbReference type="NCBI Taxonomy" id="153742"/>
    <lineage>
        <taxon>Eukaryota</taxon>
        <taxon>Viridiplantae</taxon>
        <taxon>Streptophyta</taxon>
        <taxon>Embryophyta</taxon>
        <taxon>Tracheophyta</taxon>
        <taxon>Spermatophyta</taxon>
        <taxon>Magnoliopsida</taxon>
        <taxon>eudicotyledons</taxon>
        <taxon>Gunneridae</taxon>
        <taxon>Pentapetalae</taxon>
        <taxon>asterids</taxon>
        <taxon>lamiids</taxon>
        <taxon>Gentianales</taxon>
        <taxon>Rubiaceae</taxon>
        <taxon>Cinchonoideae</taxon>
        <taxon>Cinchoneae</taxon>
        <taxon>Cinchona</taxon>
    </lineage>
</organism>
<keyword evidence="2" id="KW-0547">Nucleotide-binding</keyword>
<evidence type="ECO:0000256" key="3">
    <source>
        <dbReference type="ARBA" id="ARBA00022821"/>
    </source>
</evidence>
<dbReference type="GO" id="GO:0005524">
    <property type="term" value="F:ATP binding"/>
    <property type="evidence" value="ECO:0007669"/>
    <property type="project" value="UniProtKB-KW"/>
</dbReference>
<evidence type="ECO:0000256" key="1">
    <source>
        <dbReference type="ARBA" id="ARBA00022737"/>
    </source>
</evidence>
<evidence type="ECO:0000259" key="5">
    <source>
        <dbReference type="Pfam" id="PF00931"/>
    </source>
</evidence>
<dbReference type="InterPro" id="IPR041118">
    <property type="entry name" value="Rx_N"/>
</dbReference>
<keyword evidence="4" id="KW-0067">ATP-binding</keyword>
<comment type="caution">
    <text evidence="7">The sequence shown here is derived from an EMBL/GenBank/DDBJ whole genome shotgun (WGS) entry which is preliminary data.</text>
</comment>
<dbReference type="Pfam" id="PF18052">
    <property type="entry name" value="Rx_N"/>
    <property type="match status" value="1"/>
</dbReference>
<dbReference type="Gene3D" id="3.40.50.300">
    <property type="entry name" value="P-loop containing nucleotide triphosphate hydrolases"/>
    <property type="match status" value="1"/>
</dbReference>
<dbReference type="GO" id="GO:0006952">
    <property type="term" value="P:defense response"/>
    <property type="evidence" value="ECO:0007669"/>
    <property type="project" value="UniProtKB-KW"/>
</dbReference>
<dbReference type="PANTHER" id="PTHR36766:SF70">
    <property type="entry name" value="DISEASE RESISTANCE PROTEIN RGA4"/>
    <property type="match status" value="1"/>
</dbReference>
<proteinExistence type="predicted"/>